<dbReference type="GO" id="GO:0004674">
    <property type="term" value="F:protein serine/threonine kinase activity"/>
    <property type="evidence" value="ECO:0007669"/>
    <property type="project" value="UniProtKB-KW"/>
</dbReference>
<keyword evidence="4" id="KW-0067">ATP-binding</keyword>
<keyword evidence="1" id="KW-0808">Transferase</keyword>
<dbReference type="AlphaFoldDB" id="A0A0F6YK81"/>
<keyword evidence="7" id="KW-0723">Serine/threonine-protein kinase</keyword>
<evidence type="ECO:0000313" key="7">
    <source>
        <dbReference type="EMBL" id="AKF08985.1"/>
    </source>
</evidence>
<dbReference type="PROSITE" id="PS50011">
    <property type="entry name" value="PROTEIN_KINASE_DOM"/>
    <property type="match status" value="1"/>
</dbReference>
<dbReference type="SUPFAM" id="SSF56112">
    <property type="entry name" value="Protein kinase-like (PK-like)"/>
    <property type="match status" value="1"/>
</dbReference>
<evidence type="ECO:0000259" key="6">
    <source>
        <dbReference type="PROSITE" id="PS50011"/>
    </source>
</evidence>
<proteinExistence type="predicted"/>
<organism evidence="7 8">
    <name type="scientific">Sandaracinus amylolyticus</name>
    <dbReference type="NCBI Taxonomy" id="927083"/>
    <lineage>
        <taxon>Bacteria</taxon>
        <taxon>Pseudomonadati</taxon>
        <taxon>Myxococcota</taxon>
        <taxon>Polyangia</taxon>
        <taxon>Polyangiales</taxon>
        <taxon>Sandaracinaceae</taxon>
        <taxon>Sandaracinus</taxon>
    </lineage>
</organism>
<keyword evidence="3 7" id="KW-0418">Kinase</keyword>
<dbReference type="PANTHER" id="PTHR43289:SF6">
    <property type="entry name" value="SERINE_THREONINE-PROTEIN KINASE NEKL-3"/>
    <property type="match status" value="1"/>
</dbReference>
<dbReference type="GO" id="GO:0005524">
    <property type="term" value="F:ATP binding"/>
    <property type="evidence" value="ECO:0007669"/>
    <property type="project" value="UniProtKB-KW"/>
</dbReference>
<gene>
    <name evidence="7" type="ORF">DB32_006134</name>
</gene>
<reference evidence="7 8" key="1">
    <citation type="submission" date="2015-03" db="EMBL/GenBank/DDBJ databases">
        <title>Genome assembly of Sandaracinus amylolyticus DSM 53668.</title>
        <authorList>
            <person name="Sharma G."/>
            <person name="Subramanian S."/>
        </authorList>
    </citation>
    <scope>NUCLEOTIDE SEQUENCE [LARGE SCALE GENOMIC DNA]</scope>
    <source>
        <strain evidence="7 8">DSM 53668</strain>
    </source>
</reference>
<keyword evidence="8" id="KW-1185">Reference proteome</keyword>
<dbReference type="Proteomes" id="UP000034883">
    <property type="component" value="Chromosome"/>
</dbReference>
<dbReference type="Gene3D" id="1.10.510.10">
    <property type="entry name" value="Transferase(Phosphotransferase) domain 1"/>
    <property type="match status" value="1"/>
</dbReference>
<keyword evidence="2" id="KW-0547">Nucleotide-binding</keyword>
<dbReference type="InterPro" id="IPR008266">
    <property type="entry name" value="Tyr_kinase_AS"/>
</dbReference>
<feature type="compositionally biased region" description="Basic and acidic residues" evidence="5">
    <location>
        <begin position="478"/>
        <end position="489"/>
    </location>
</feature>
<dbReference type="RefSeq" id="WP_053236077.1">
    <property type="nucleotide sequence ID" value="NZ_CP011125.1"/>
</dbReference>
<dbReference type="EMBL" id="CP011125">
    <property type="protein sequence ID" value="AKF08985.1"/>
    <property type="molecule type" value="Genomic_DNA"/>
</dbReference>
<evidence type="ECO:0000256" key="4">
    <source>
        <dbReference type="ARBA" id="ARBA00022840"/>
    </source>
</evidence>
<evidence type="ECO:0000313" key="8">
    <source>
        <dbReference type="Proteomes" id="UP000034883"/>
    </source>
</evidence>
<dbReference type="OrthoDB" id="9801841at2"/>
<accession>A0A0F6YK81</accession>
<dbReference type="KEGG" id="samy:DB32_006134"/>
<evidence type="ECO:0000256" key="5">
    <source>
        <dbReference type="SAM" id="MobiDB-lite"/>
    </source>
</evidence>
<evidence type="ECO:0000256" key="1">
    <source>
        <dbReference type="ARBA" id="ARBA00022679"/>
    </source>
</evidence>
<evidence type="ECO:0000256" key="2">
    <source>
        <dbReference type="ARBA" id="ARBA00022741"/>
    </source>
</evidence>
<dbReference type="PANTHER" id="PTHR43289">
    <property type="entry name" value="MITOGEN-ACTIVATED PROTEIN KINASE KINASE KINASE 20-RELATED"/>
    <property type="match status" value="1"/>
</dbReference>
<protein>
    <submittedName>
        <fullName evidence="7">Serine/threonine protein kinase PrkC, regulator of stationary phase</fullName>
    </submittedName>
</protein>
<dbReference type="PROSITE" id="PS00109">
    <property type="entry name" value="PROTEIN_KINASE_TYR"/>
    <property type="match status" value="1"/>
</dbReference>
<dbReference type="CDD" id="cd14014">
    <property type="entry name" value="STKc_PknB_like"/>
    <property type="match status" value="1"/>
</dbReference>
<dbReference type="Gene3D" id="3.30.200.20">
    <property type="entry name" value="Phosphorylase Kinase, domain 1"/>
    <property type="match status" value="1"/>
</dbReference>
<dbReference type="InterPro" id="IPR011009">
    <property type="entry name" value="Kinase-like_dom_sf"/>
</dbReference>
<dbReference type="Pfam" id="PF00069">
    <property type="entry name" value="Pkinase"/>
    <property type="match status" value="1"/>
</dbReference>
<feature type="domain" description="Protein kinase" evidence="6">
    <location>
        <begin position="18"/>
        <end position="296"/>
    </location>
</feature>
<dbReference type="InterPro" id="IPR000719">
    <property type="entry name" value="Prot_kinase_dom"/>
</dbReference>
<dbReference type="STRING" id="927083.DB32_006134"/>
<feature type="region of interest" description="Disordered" evidence="5">
    <location>
        <begin position="470"/>
        <end position="503"/>
    </location>
</feature>
<sequence>MVHVDAPTPDRAGATTRYQRLFDLAEGGMGRVELSVRRGPSFQRLYAVKRLRPAVAADADARAMFLEEGRLAGLIHHPNVVPVLDVGEDERGPFLVIEYVGGITARDVIVEAQRSALPTSVQIGCRIVAQAARGLAAAHDLTSHDGGALGLVHRDVSPHNILIGFDGVVRVTDFGIAKVTGREHRTSSGVLKGKLGYMAPEVLQFRGADARTDLFALGVVFYELLAGRRLYGGEDDGARARRILDEPPPDIGELRMDVAPDAQQLLVSLLAKDPADRPESARAVADRLDAIVHQLVELEGAHPLEEFVREAFGSVQAERQRAIQTALGELAGAAEADPTTTSEATRPALARRWSQRATALALALVLGATGGVVFAVADSGEPPARATTSSDAAPPELPAAAAPARVTIEVETVPPGAWVEIEGLEPVRTPASVELPRSTDRRQLTLTLDGYARRIESVVPDESRHLELVLAALPSPPARERRAARRESPSPRSKRASPLDTYW</sequence>
<evidence type="ECO:0000256" key="3">
    <source>
        <dbReference type="ARBA" id="ARBA00022777"/>
    </source>
</evidence>
<name>A0A0F6YK81_9BACT</name>